<evidence type="ECO:0000256" key="1">
    <source>
        <dbReference type="PIRSR" id="PIRSR634015-1"/>
    </source>
</evidence>
<feature type="domain" description="Peptidase M1 membrane alanine aminopeptidase" evidence="4">
    <location>
        <begin position="268"/>
        <end position="463"/>
    </location>
</feature>
<sequence length="481" mass="52611">MKRMLCALLAAAILSSFFIFAGCSGDTGARDVYNMRLSYEGGVLSGEMDFTYHNDTGETLGYLEFNLFGNAYREDAVYKPVSAAFSASAYYAGESFGGMEISSVSPCSAWSVGGEDENILSVELAEPLEDGGQASVCIAWTLTLAQVEHRTGIAEHSVNLGNFYPIACVYEDGAFRECEYYSDGDPFYSECADYCVTLETDADYTVASSGQILSAEVKGSKKTYQMQLSDARDFAIVLSGEYSVAQGEACGVQVMYYYYDDAEPQKKLDLLEESLTYFSQTFGDYMYPVFSAVQTGFAVGGMEYPALVMIGDHLSGTDAFYTAVHETAHQWWYAAVGSDQLEKAWLDEGLAEFSSALFFGAHGDYGMTYQGLKEGAERAYRAFYTVHSQLFGEADTAMNKKLGEYLSEYQYVVLAYDKGMLLFDTLRDTFGENKVLAGLKRYYREYSGKIAGQAELSACLKKAGADGGGIIDSFADGTAVI</sequence>
<evidence type="ECO:0000256" key="2">
    <source>
        <dbReference type="PIRSR" id="PIRSR634015-3"/>
    </source>
</evidence>
<reference evidence="5" key="2">
    <citation type="submission" date="2021-04" db="EMBL/GenBank/DDBJ databases">
        <authorList>
            <person name="Gilroy R."/>
        </authorList>
    </citation>
    <scope>NUCLEOTIDE SEQUENCE</scope>
    <source>
        <strain evidence="5">CHK187-5294</strain>
    </source>
</reference>
<evidence type="ECO:0000313" key="6">
    <source>
        <dbReference type="Proteomes" id="UP000824132"/>
    </source>
</evidence>
<dbReference type="GO" id="GO:0008270">
    <property type="term" value="F:zinc ion binding"/>
    <property type="evidence" value="ECO:0007669"/>
    <property type="project" value="InterPro"/>
</dbReference>
<keyword evidence="3" id="KW-0732">Signal</keyword>
<keyword evidence="2" id="KW-0862">Zinc</keyword>
<comment type="cofactor">
    <cofactor evidence="2">
        <name>Zn(2+)</name>
        <dbReference type="ChEBI" id="CHEBI:29105"/>
    </cofactor>
    <text evidence="2">Binds 1 zinc ion per subunit.</text>
</comment>
<organism evidence="5 6">
    <name type="scientific">Candidatus Borkfalkia avistercoris</name>
    <dbReference type="NCBI Taxonomy" id="2838504"/>
    <lineage>
        <taxon>Bacteria</taxon>
        <taxon>Bacillati</taxon>
        <taxon>Bacillota</taxon>
        <taxon>Clostridia</taxon>
        <taxon>Christensenellales</taxon>
        <taxon>Christensenellaceae</taxon>
        <taxon>Candidatus Borkfalkia</taxon>
    </lineage>
</organism>
<gene>
    <name evidence="5" type="ORF">H9727_01585</name>
</gene>
<evidence type="ECO:0000256" key="3">
    <source>
        <dbReference type="SAM" id="SignalP"/>
    </source>
</evidence>
<feature type="active site" description="Proton acceptor" evidence="1">
    <location>
        <position position="326"/>
    </location>
</feature>
<dbReference type="InterPro" id="IPR034015">
    <property type="entry name" value="M1_LTA4H"/>
</dbReference>
<accession>A0A9D2A810</accession>
<dbReference type="PANTHER" id="PTHR45726:SF3">
    <property type="entry name" value="LEUKOTRIENE A-4 HYDROLASE"/>
    <property type="match status" value="1"/>
</dbReference>
<feature type="binding site" evidence="2">
    <location>
        <position position="325"/>
    </location>
    <ligand>
        <name>Zn(2+)</name>
        <dbReference type="ChEBI" id="CHEBI:29105"/>
        <note>catalytic</note>
    </ligand>
</feature>
<dbReference type="PANTHER" id="PTHR45726">
    <property type="entry name" value="LEUKOTRIENE A-4 HYDROLASE"/>
    <property type="match status" value="1"/>
</dbReference>
<dbReference type="Pfam" id="PF01433">
    <property type="entry name" value="Peptidase_M1"/>
    <property type="match status" value="1"/>
</dbReference>
<dbReference type="InterPro" id="IPR014782">
    <property type="entry name" value="Peptidase_M1_dom"/>
</dbReference>
<dbReference type="AlphaFoldDB" id="A0A9D2A810"/>
<dbReference type="PROSITE" id="PS51257">
    <property type="entry name" value="PROKAR_LIPOPROTEIN"/>
    <property type="match status" value="1"/>
</dbReference>
<dbReference type="Gene3D" id="1.10.390.10">
    <property type="entry name" value="Neutral Protease Domain 2"/>
    <property type="match status" value="1"/>
</dbReference>
<feature type="chain" id="PRO_5039335749" evidence="3">
    <location>
        <begin position="22"/>
        <end position="481"/>
    </location>
</feature>
<keyword evidence="2" id="KW-0479">Metal-binding</keyword>
<comment type="caution">
    <text evidence="5">The sequence shown here is derived from an EMBL/GenBank/DDBJ whole genome shotgun (WGS) entry which is preliminary data.</text>
</comment>
<feature type="active site" description="Proton donor" evidence="1">
    <location>
        <position position="416"/>
    </location>
</feature>
<evidence type="ECO:0000259" key="4">
    <source>
        <dbReference type="Pfam" id="PF01433"/>
    </source>
</evidence>
<dbReference type="SUPFAM" id="SSF55486">
    <property type="entry name" value="Metalloproteases ('zincins'), catalytic domain"/>
    <property type="match status" value="1"/>
</dbReference>
<dbReference type="GO" id="GO:0008237">
    <property type="term" value="F:metallopeptidase activity"/>
    <property type="evidence" value="ECO:0007669"/>
    <property type="project" value="InterPro"/>
</dbReference>
<proteinExistence type="predicted"/>
<evidence type="ECO:0000313" key="5">
    <source>
        <dbReference type="EMBL" id="HIZ02959.1"/>
    </source>
</evidence>
<dbReference type="CDD" id="cd09604">
    <property type="entry name" value="M1_APN_like"/>
    <property type="match status" value="1"/>
</dbReference>
<feature type="binding site" evidence="2">
    <location>
        <position position="348"/>
    </location>
    <ligand>
        <name>Zn(2+)</name>
        <dbReference type="ChEBI" id="CHEBI:29105"/>
        <note>catalytic</note>
    </ligand>
</feature>
<dbReference type="InterPro" id="IPR027268">
    <property type="entry name" value="Peptidase_M4/M1_CTD_sf"/>
</dbReference>
<dbReference type="EMBL" id="DXCL01000009">
    <property type="protein sequence ID" value="HIZ02959.1"/>
    <property type="molecule type" value="Genomic_DNA"/>
</dbReference>
<name>A0A9D2A810_9FIRM</name>
<protein>
    <submittedName>
        <fullName evidence="5">M1 family metallopeptidase</fullName>
    </submittedName>
</protein>
<feature type="binding site" evidence="2">
    <location>
        <position position="329"/>
    </location>
    <ligand>
        <name>Zn(2+)</name>
        <dbReference type="ChEBI" id="CHEBI:29105"/>
        <note>catalytic</note>
    </ligand>
</feature>
<dbReference type="Proteomes" id="UP000824132">
    <property type="component" value="Unassembled WGS sequence"/>
</dbReference>
<feature type="signal peptide" evidence="3">
    <location>
        <begin position="1"/>
        <end position="21"/>
    </location>
</feature>
<reference evidence="5" key="1">
    <citation type="journal article" date="2021" name="PeerJ">
        <title>Extensive microbial diversity within the chicken gut microbiome revealed by metagenomics and culture.</title>
        <authorList>
            <person name="Gilroy R."/>
            <person name="Ravi A."/>
            <person name="Getino M."/>
            <person name="Pursley I."/>
            <person name="Horton D.L."/>
            <person name="Alikhan N.F."/>
            <person name="Baker D."/>
            <person name="Gharbi K."/>
            <person name="Hall N."/>
            <person name="Watson M."/>
            <person name="Adriaenssens E.M."/>
            <person name="Foster-Nyarko E."/>
            <person name="Jarju S."/>
            <person name="Secka A."/>
            <person name="Antonio M."/>
            <person name="Oren A."/>
            <person name="Chaudhuri R.R."/>
            <person name="La Ragione R."/>
            <person name="Hildebrand F."/>
            <person name="Pallen M.J."/>
        </authorList>
    </citation>
    <scope>NUCLEOTIDE SEQUENCE</scope>
    <source>
        <strain evidence="5">CHK187-5294</strain>
    </source>
</reference>